<reference evidence="4" key="2">
    <citation type="submission" date="2025-04" db="UniProtKB">
        <authorList>
            <consortium name="RefSeq"/>
        </authorList>
    </citation>
    <scope>IDENTIFICATION</scope>
    <source>
        <tissue evidence="4">Whole body</tissue>
    </source>
</reference>
<proteinExistence type="predicted"/>
<accession>A0A2S2QKV9</accession>
<evidence type="ECO:0000313" key="3">
    <source>
        <dbReference type="Proteomes" id="UP000694846"/>
    </source>
</evidence>
<dbReference type="Proteomes" id="UP000694846">
    <property type="component" value="Unplaced"/>
</dbReference>
<evidence type="ECO:0000256" key="1">
    <source>
        <dbReference type="SAM" id="Coils"/>
    </source>
</evidence>
<keyword evidence="3" id="KW-1185">Reference proteome</keyword>
<dbReference type="GeneID" id="112685535"/>
<gene>
    <name evidence="4" type="primary">LOC112685535</name>
    <name evidence="2" type="ORF">g.136972</name>
</gene>
<feature type="coiled-coil region" evidence="1">
    <location>
        <begin position="14"/>
        <end position="127"/>
    </location>
</feature>
<dbReference type="EMBL" id="GGMS01009145">
    <property type="protein sequence ID" value="MBY78348.1"/>
    <property type="molecule type" value="Transcribed_RNA"/>
</dbReference>
<dbReference type="AlphaFoldDB" id="A0A2S2QKV9"/>
<evidence type="ECO:0000313" key="4">
    <source>
        <dbReference type="RefSeq" id="XP_025413267.1"/>
    </source>
</evidence>
<sequence length="217" mass="25229">MDMNHILTDLPKEMHAMHIKGERAKRELAELENKERYAVRKLMEATLHKKKENEAILKAAQESLDCLIQKLNERKAKSEVLMKKINQKRSNSLMMDIQDTEAAQNHAEITKRMMEKIQEQAEIVEKQTTILKRSRGSKDSSKYFRSKINNLKSEISDKQRELDYVLNVYTGLEKTYQEINQKNASKLLVCKEMDEKAAKMQSGVDSLNNDIKKLTSE</sequence>
<keyword evidence="1" id="KW-0175">Coiled coil</keyword>
<protein>
    <submittedName>
        <fullName evidence="4">Uncharacterized protein LOC112685535</fullName>
    </submittedName>
</protein>
<organism evidence="2">
    <name type="scientific">Sipha flava</name>
    <name type="common">yellow sugarcane aphid</name>
    <dbReference type="NCBI Taxonomy" id="143950"/>
    <lineage>
        <taxon>Eukaryota</taxon>
        <taxon>Metazoa</taxon>
        <taxon>Ecdysozoa</taxon>
        <taxon>Arthropoda</taxon>
        <taxon>Hexapoda</taxon>
        <taxon>Insecta</taxon>
        <taxon>Pterygota</taxon>
        <taxon>Neoptera</taxon>
        <taxon>Paraneoptera</taxon>
        <taxon>Hemiptera</taxon>
        <taxon>Sternorrhyncha</taxon>
        <taxon>Aphidomorpha</taxon>
        <taxon>Aphidoidea</taxon>
        <taxon>Aphididae</taxon>
        <taxon>Sipha</taxon>
    </lineage>
</organism>
<name>A0A2S2QKV9_9HEMI</name>
<evidence type="ECO:0000313" key="2">
    <source>
        <dbReference type="EMBL" id="MBY78348.1"/>
    </source>
</evidence>
<dbReference type="OrthoDB" id="6591388at2759"/>
<reference evidence="2" key="1">
    <citation type="submission" date="2018-04" db="EMBL/GenBank/DDBJ databases">
        <title>Transcriptome assembly of Sipha flava.</title>
        <authorList>
            <person name="Scully E.D."/>
            <person name="Geib S.M."/>
            <person name="Palmer N.A."/>
            <person name="Koch K."/>
            <person name="Bradshaw J."/>
            <person name="Heng-Moss T."/>
            <person name="Sarath G."/>
        </authorList>
    </citation>
    <scope>NUCLEOTIDE SEQUENCE</scope>
</reference>
<dbReference type="RefSeq" id="XP_025413267.1">
    <property type="nucleotide sequence ID" value="XM_025557482.1"/>
</dbReference>